<dbReference type="EMBL" id="LR798238">
    <property type="protein sequence ID" value="CAB5212641.1"/>
    <property type="molecule type" value="Genomic_DNA"/>
</dbReference>
<sequence>MDWQAIINFSICGIFTVIGWFLKQLWDSIQSLKNDIKSIEVSLPTHYVRQSDLNTRFDKLEAILDRIFDKLDSKADKD</sequence>
<reference evidence="2" key="1">
    <citation type="submission" date="2020-05" db="EMBL/GenBank/DDBJ databases">
        <authorList>
            <person name="Chiriac C."/>
            <person name="Salcher M."/>
            <person name="Ghai R."/>
            <person name="Kavagutti S V."/>
        </authorList>
    </citation>
    <scope>NUCLEOTIDE SEQUENCE</scope>
</reference>
<protein>
    <submittedName>
        <fullName evidence="2">Uncharacterized protein</fullName>
    </submittedName>
</protein>
<keyword evidence="1" id="KW-0812">Transmembrane</keyword>
<keyword evidence="1" id="KW-1133">Transmembrane helix</keyword>
<gene>
    <name evidence="2" type="ORF">UFOVP194_37</name>
</gene>
<feature type="transmembrane region" description="Helical" evidence="1">
    <location>
        <begin position="6"/>
        <end position="22"/>
    </location>
</feature>
<name>A0A6J7WIK8_9CAUD</name>
<evidence type="ECO:0000256" key="1">
    <source>
        <dbReference type="SAM" id="Phobius"/>
    </source>
</evidence>
<accession>A0A6J7WIK8</accession>
<evidence type="ECO:0000313" key="2">
    <source>
        <dbReference type="EMBL" id="CAB5212641.1"/>
    </source>
</evidence>
<keyword evidence="1" id="KW-0472">Membrane</keyword>
<proteinExistence type="predicted"/>
<organism evidence="2">
    <name type="scientific">uncultured Caudovirales phage</name>
    <dbReference type="NCBI Taxonomy" id="2100421"/>
    <lineage>
        <taxon>Viruses</taxon>
        <taxon>Duplodnaviria</taxon>
        <taxon>Heunggongvirae</taxon>
        <taxon>Uroviricota</taxon>
        <taxon>Caudoviricetes</taxon>
        <taxon>Peduoviridae</taxon>
        <taxon>Maltschvirus</taxon>
        <taxon>Maltschvirus maltsch</taxon>
    </lineage>
</organism>